<dbReference type="EMBL" id="CP004885">
    <property type="protein sequence ID" value="AGX87885.1"/>
    <property type="molecule type" value="Genomic_DNA"/>
</dbReference>
<protein>
    <submittedName>
        <fullName evidence="3">CDP-glucose 4,6-dehydratase</fullName>
    </submittedName>
</protein>
<gene>
    <name evidence="3" type="primary">rfbG</name>
    <name evidence="3" type="ORF">Cenrod_1801</name>
</gene>
<accession>U5N9B0</accession>
<dbReference type="SUPFAM" id="SSF51735">
    <property type="entry name" value="NAD(P)-binding Rossmann-fold domains"/>
    <property type="match status" value="1"/>
</dbReference>
<keyword evidence="4" id="KW-1185">Reference proteome</keyword>
<dbReference type="eggNOG" id="COG0451">
    <property type="taxonomic scope" value="Bacteria"/>
</dbReference>
<dbReference type="PATRIC" id="fig|946483.4.peg.1823"/>
<dbReference type="NCBIfam" id="TIGR02622">
    <property type="entry name" value="CDP_4_6_dhtase"/>
    <property type="match status" value="1"/>
</dbReference>
<proteinExistence type="predicted"/>
<dbReference type="HOGENOM" id="CLU_007383_1_7_4"/>
<dbReference type="InterPro" id="IPR016040">
    <property type="entry name" value="NAD(P)-bd_dom"/>
</dbReference>
<evidence type="ECO:0000313" key="4">
    <source>
        <dbReference type="Proteomes" id="UP000017184"/>
    </source>
</evidence>
<evidence type="ECO:0000259" key="2">
    <source>
        <dbReference type="Pfam" id="PF16363"/>
    </source>
</evidence>
<organism evidence="3 4">
    <name type="scientific">Candidatus Symbiobacter mobilis CR</name>
    <dbReference type="NCBI Taxonomy" id="946483"/>
    <lineage>
        <taxon>Bacteria</taxon>
        <taxon>Pseudomonadati</taxon>
        <taxon>Pseudomonadota</taxon>
        <taxon>Betaproteobacteria</taxon>
        <taxon>Burkholderiales</taxon>
        <taxon>Comamonadaceae</taxon>
    </lineage>
</organism>
<dbReference type="Gene3D" id="3.40.50.720">
    <property type="entry name" value="NAD(P)-binding Rossmann-like Domain"/>
    <property type="match status" value="1"/>
</dbReference>
<dbReference type="Proteomes" id="UP000017184">
    <property type="component" value="Chromosome"/>
</dbReference>
<evidence type="ECO:0000313" key="3">
    <source>
        <dbReference type="EMBL" id="AGX87885.1"/>
    </source>
</evidence>
<feature type="region of interest" description="Disordered" evidence="1">
    <location>
        <begin position="1"/>
        <end position="30"/>
    </location>
</feature>
<name>U5N9B0_9BURK</name>
<feature type="domain" description="NAD(P)-binding" evidence="2">
    <location>
        <begin position="51"/>
        <end position="360"/>
    </location>
</feature>
<reference evidence="3 4" key="1">
    <citation type="journal article" date="2013" name="Genome Biol.">
        <title>Genomic analysis reveals key aspects of prokaryotic symbiosis in the phototrophic consortium "Chlorochromatium aggregatum".</title>
        <authorList>
            <person name="Liu Z."/>
            <person name="Muller J."/>
            <person name="Li T."/>
            <person name="Alvey R.M."/>
            <person name="Vogl K."/>
            <person name="Frigaard N.U."/>
            <person name="Rockwell N.C."/>
            <person name="Boyd E.S."/>
            <person name="Tomsho L.P."/>
            <person name="Schuster S.C."/>
            <person name="Henke P."/>
            <person name="Rohde M."/>
            <person name="Overmann J."/>
            <person name="Bryant D.A."/>
        </authorList>
    </citation>
    <scope>NUCLEOTIDE SEQUENCE [LARGE SCALE GENOMIC DNA]</scope>
    <source>
        <strain evidence="3">CR</strain>
    </source>
</reference>
<dbReference type="CDD" id="cd05252">
    <property type="entry name" value="CDP_GD_SDR_e"/>
    <property type="match status" value="1"/>
</dbReference>
<dbReference type="InterPro" id="IPR013445">
    <property type="entry name" value="CDP_4_6_deHydtase"/>
</dbReference>
<dbReference type="AlphaFoldDB" id="U5N9B0"/>
<dbReference type="InterPro" id="IPR036291">
    <property type="entry name" value="NAD(P)-bd_dom_sf"/>
</dbReference>
<dbReference type="PANTHER" id="PTHR43000">
    <property type="entry name" value="DTDP-D-GLUCOSE 4,6-DEHYDRATASE-RELATED"/>
    <property type="match status" value="1"/>
</dbReference>
<dbReference type="KEGG" id="cbx:Cenrod_1801"/>
<dbReference type="Pfam" id="PF16363">
    <property type="entry name" value="GDP_Man_Dehyd"/>
    <property type="match status" value="1"/>
</dbReference>
<evidence type="ECO:0000256" key="1">
    <source>
        <dbReference type="SAM" id="MobiDB-lite"/>
    </source>
</evidence>
<dbReference type="RefSeq" id="WP_022774252.1">
    <property type="nucleotide sequence ID" value="NC_022576.1"/>
</dbReference>
<feature type="compositionally biased region" description="Low complexity" evidence="1">
    <location>
        <begin position="20"/>
        <end position="30"/>
    </location>
</feature>
<sequence>MGERESTVEAVELTSPPTSGNTVGGANTVGGTVREHSTVPADFWHGKRVFLTGHTGFKGSWLALWLQAMHAQVAGYALPAPTTPSLFELAQVASGMAHTIGDVCDLPTLHTAMAAHRSEIVFHLAAQPLVRRSYQEPVETYATNVMGTVHLLDCVRRVPSVRAVVVVTTDKCYDNREWPWPYRENEAMGGFDPYSSSKGCAELVTAAYRSSFFREGAVAVASARAGNVIGGGDWAPDRLIPDAMAAFAAGRTLTLRNPGATRPWQHVLEPLGGYLILAQALWEHGQDYAEAWNFGPHAEDAWPVAQVIDTLATLWGGTARWEVDKAMHPHEAHCLQLDIAKARARLRWQPRLRLQQALEHTVDWYRRLHAGEDARELTLQQLQRYRSEDPTHGSHSGHR</sequence>
<dbReference type="OrthoDB" id="9779041at2"/>
<dbReference type="STRING" id="946483.Cenrod_1801"/>
<dbReference type="Gene3D" id="3.90.25.10">
    <property type="entry name" value="UDP-galactose 4-epimerase, domain 1"/>
    <property type="match status" value="1"/>
</dbReference>